<evidence type="ECO:0000313" key="1">
    <source>
        <dbReference type="EMBL" id="CDW44252.1"/>
    </source>
</evidence>
<dbReference type="AlphaFoldDB" id="A0A0K2V259"/>
<dbReference type="EMBL" id="HACA01026891">
    <property type="protein sequence ID" value="CDW44252.1"/>
    <property type="molecule type" value="Transcribed_RNA"/>
</dbReference>
<protein>
    <submittedName>
        <fullName evidence="1">Uncharacterized protein</fullName>
    </submittedName>
</protein>
<reference evidence="1" key="1">
    <citation type="submission" date="2014-05" db="EMBL/GenBank/DDBJ databases">
        <authorList>
            <person name="Chronopoulou M."/>
        </authorList>
    </citation>
    <scope>NUCLEOTIDE SEQUENCE</scope>
    <source>
        <tissue evidence="1">Whole organism</tissue>
    </source>
</reference>
<name>A0A0K2V259_LEPSM</name>
<proteinExistence type="predicted"/>
<accession>A0A0K2V259</accession>
<organism evidence="1">
    <name type="scientific">Lepeophtheirus salmonis</name>
    <name type="common">Salmon louse</name>
    <name type="synonym">Caligus salmonis</name>
    <dbReference type="NCBI Taxonomy" id="72036"/>
    <lineage>
        <taxon>Eukaryota</taxon>
        <taxon>Metazoa</taxon>
        <taxon>Ecdysozoa</taxon>
        <taxon>Arthropoda</taxon>
        <taxon>Crustacea</taxon>
        <taxon>Multicrustacea</taxon>
        <taxon>Hexanauplia</taxon>
        <taxon>Copepoda</taxon>
        <taxon>Siphonostomatoida</taxon>
        <taxon>Caligidae</taxon>
        <taxon>Lepeophtheirus</taxon>
    </lineage>
</organism>
<sequence length="53" mass="6484">MNDFYSDKTCLLRPPKWMYIYTYDMMIEMTNMEFIVIPLISQLTNRLFLSITH</sequence>